<evidence type="ECO:0000313" key="1">
    <source>
        <dbReference type="EMBL" id="CAF0884078.1"/>
    </source>
</evidence>
<evidence type="ECO:0000313" key="2">
    <source>
        <dbReference type="EMBL" id="CAF3655080.1"/>
    </source>
</evidence>
<name>A0A813YGZ8_9BILA</name>
<comment type="caution">
    <text evidence="1">The sequence shown here is derived from an EMBL/GenBank/DDBJ whole genome shotgun (WGS) entry which is preliminary data.</text>
</comment>
<sequence length="106" mass="12616">MENFQIHLQNELEILSSSNDQIKLLRDRQGFSIYINRLLNGLQIPTKHEYSVERINKLRDIRSNIIKCEEVVKPSKHTTFHNSQLDKLNSDYQTPQEWDFGYRIPS</sequence>
<dbReference type="Proteomes" id="UP000663891">
    <property type="component" value="Unassembled WGS sequence"/>
</dbReference>
<dbReference type="AlphaFoldDB" id="A0A813YGZ8"/>
<reference evidence="1" key="1">
    <citation type="submission" date="2021-02" db="EMBL/GenBank/DDBJ databases">
        <authorList>
            <person name="Nowell W R."/>
        </authorList>
    </citation>
    <scope>NUCLEOTIDE SEQUENCE</scope>
</reference>
<dbReference type="Proteomes" id="UP000663881">
    <property type="component" value="Unassembled WGS sequence"/>
</dbReference>
<evidence type="ECO:0000313" key="3">
    <source>
        <dbReference type="Proteomes" id="UP000663891"/>
    </source>
</evidence>
<proteinExistence type="predicted"/>
<organism evidence="1 3">
    <name type="scientific">Adineta steineri</name>
    <dbReference type="NCBI Taxonomy" id="433720"/>
    <lineage>
        <taxon>Eukaryota</taxon>
        <taxon>Metazoa</taxon>
        <taxon>Spiralia</taxon>
        <taxon>Gnathifera</taxon>
        <taxon>Rotifera</taxon>
        <taxon>Eurotatoria</taxon>
        <taxon>Bdelloidea</taxon>
        <taxon>Adinetida</taxon>
        <taxon>Adinetidae</taxon>
        <taxon>Adineta</taxon>
    </lineage>
</organism>
<gene>
    <name evidence="2" type="ORF">OKA104_LOCUS9423</name>
    <name evidence="1" type="ORF">VCS650_LOCUS8410</name>
</gene>
<dbReference type="EMBL" id="CAJNON010000056">
    <property type="protein sequence ID" value="CAF0884078.1"/>
    <property type="molecule type" value="Genomic_DNA"/>
</dbReference>
<dbReference type="EMBL" id="CAJOAY010000400">
    <property type="protein sequence ID" value="CAF3655080.1"/>
    <property type="molecule type" value="Genomic_DNA"/>
</dbReference>
<accession>A0A813YGZ8</accession>
<protein>
    <submittedName>
        <fullName evidence="1">Uncharacterized protein</fullName>
    </submittedName>
</protein>